<dbReference type="InterPro" id="IPR038029">
    <property type="entry name" value="GbiG_N_sf"/>
</dbReference>
<dbReference type="Gene3D" id="3.40.50.11220">
    <property type="match status" value="1"/>
</dbReference>
<dbReference type="OrthoDB" id="4722at2157"/>
<dbReference type="PATRIC" id="fig|634498.28.peg.890"/>
<proteinExistence type="predicted"/>
<accession>D3E2H9</accession>
<dbReference type="Pfam" id="PF01890">
    <property type="entry name" value="CbiG_C"/>
    <property type="match status" value="1"/>
</dbReference>
<dbReference type="SUPFAM" id="SSF159672">
    <property type="entry name" value="CbiG N-terminal domain-like"/>
    <property type="match status" value="1"/>
</dbReference>
<dbReference type="PANTHER" id="PTHR37477">
    <property type="entry name" value="COBALT-PRECORRIN-5A HYDROLASE"/>
    <property type="match status" value="1"/>
</dbReference>
<dbReference type="InterPro" id="IPR002750">
    <property type="entry name" value="CobE/GbiG_C"/>
</dbReference>
<reference evidence="4 5" key="1">
    <citation type="journal article" date="2010" name="PLoS ONE">
        <title>The genome sequence of the rumen methanogen Methanobrevibacter ruminantium reveals new possibilities for controlling ruminant methane emissions.</title>
        <authorList>
            <person name="Leahy S.C."/>
            <person name="Kelly W.J."/>
            <person name="Altermann E."/>
            <person name="Ronimus R.S."/>
            <person name="Yeoman C.J."/>
            <person name="Pacheco D.M."/>
            <person name="Li D."/>
            <person name="Kong Z."/>
            <person name="McTavish S."/>
            <person name="Sang C."/>
            <person name="Lambie S.C."/>
            <person name="Janssen P.H."/>
            <person name="Dey D."/>
            <person name="Attwood G.T."/>
        </authorList>
    </citation>
    <scope>NUCLEOTIDE SEQUENCE [LARGE SCALE GENOMIC DNA]</scope>
    <source>
        <strain evidence="5">ATCC 35063 / DSM 1093 / JCM 13430 / OCM 146 / M1</strain>
    </source>
</reference>
<dbReference type="SUPFAM" id="SSF159664">
    <property type="entry name" value="CobE/GbiG C-terminal domain-like"/>
    <property type="match status" value="1"/>
</dbReference>
<dbReference type="Pfam" id="PF11760">
    <property type="entry name" value="CbiG_N"/>
    <property type="match status" value="1"/>
</dbReference>
<name>D3E2H9_METRM</name>
<dbReference type="AlphaFoldDB" id="D3E2H9"/>
<dbReference type="Gene3D" id="3.30.420.180">
    <property type="entry name" value="CobE/GbiG C-terminal domain"/>
    <property type="match status" value="1"/>
</dbReference>
<dbReference type="InterPro" id="IPR021744">
    <property type="entry name" value="CbiG_N"/>
</dbReference>
<evidence type="ECO:0000259" key="1">
    <source>
        <dbReference type="Pfam" id="PF01890"/>
    </source>
</evidence>
<dbReference type="EMBL" id="CP001719">
    <property type="protein sequence ID" value="ADC46740.1"/>
    <property type="molecule type" value="Genomic_DNA"/>
</dbReference>
<dbReference type="KEGG" id="mru:mru_0889"/>
<evidence type="ECO:0000259" key="2">
    <source>
        <dbReference type="Pfam" id="PF11760"/>
    </source>
</evidence>
<organism evidence="4 5">
    <name type="scientific">Methanobrevibacter ruminantium (strain ATCC 35063 / DSM 1093 / JCM 13430 / OCM 146 / M1)</name>
    <name type="common">Methanobacterium ruminantium</name>
    <dbReference type="NCBI Taxonomy" id="634498"/>
    <lineage>
        <taxon>Archaea</taxon>
        <taxon>Methanobacteriati</taxon>
        <taxon>Methanobacteriota</taxon>
        <taxon>Methanomada group</taxon>
        <taxon>Methanobacteria</taxon>
        <taxon>Methanobacteriales</taxon>
        <taxon>Methanobacteriaceae</taxon>
        <taxon>Methanobrevibacter</taxon>
    </lineage>
</organism>
<dbReference type="STRING" id="634498.mru_0889"/>
<feature type="domain" description="Cobalamin biosynthesis central region" evidence="3">
    <location>
        <begin position="127"/>
        <end position="209"/>
    </location>
</feature>
<keyword evidence="5" id="KW-1185">Reference proteome</keyword>
<dbReference type="PANTHER" id="PTHR37477:SF1">
    <property type="entry name" value="COBALT-PRECORRIN-5A HYDROLASE"/>
    <property type="match status" value="1"/>
</dbReference>
<dbReference type="Proteomes" id="UP000008680">
    <property type="component" value="Chromosome"/>
</dbReference>
<dbReference type="Pfam" id="PF11761">
    <property type="entry name" value="CbiG_mid"/>
    <property type="match status" value="1"/>
</dbReference>
<evidence type="ECO:0000259" key="3">
    <source>
        <dbReference type="Pfam" id="PF11761"/>
    </source>
</evidence>
<gene>
    <name evidence="4" type="primary">cbiG</name>
    <name evidence="4" type="ordered locus">mru_0889</name>
</gene>
<evidence type="ECO:0000313" key="5">
    <source>
        <dbReference type="Proteomes" id="UP000008680"/>
    </source>
</evidence>
<feature type="domain" description="Cobalamin synthesis G N-terminal" evidence="2">
    <location>
        <begin position="43"/>
        <end position="122"/>
    </location>
</feature>
<dbReference type="InterPro" id="IPR052553">
    <property type="entry name" value="CbiG_hydrolase"/>
</dbReference>
<dbReference type="InterPro" id="IPR036518">
    <property type="entry name" value="CobE/GbiG_C_sf"/>
</dbReference>
<dbReference type="HOGENOM" id="CLU_028397_0_0_2"/>
<sequence>MKISIIGFTDNGMEIAYKLSNSLSEDNNISFTRCGKGELSIWTEEHFSDSDALIFIGAIGIALRAIAPYIKTKTKDPAVVVVDELGQFSIPILSGHIGGANELALQIADILNAIPVITTATDINNLFAIDTWAKSQGLKILNPECIKLVSSKLLKGETIHIKSDYPIQGNLPKKVQINDLEDSNSDYDVIISHNDYSYMENKDILLLIPSIITIGIGCRKDISFDNIERSVLNILDKENYHILSLNAIASIDKKANEKGILEFARKYNLPFNTYSAEELNSLEGDFTKSEFVKSVVEVDNVCERSAVIESNGNLIRRKDTCDGAGVTVALAMINPILSWD</sequence>
<dbReference type="eggNOG" id="arCOG00651">
    <property type="taxonomic scope" value="Archaea"/>
</dbReference>
<evidence type="ECO:0000313" key="4">
    <source>
        <dbReference type="EMBL" id="ADC46740.1"/>
    </source>
</evidence>
<dbReference type="InterPro" id="IPR021745">
    <property type="entry name" value="CbiG_mid"/>
</dbReference>
<dbReference type="RefSeq" id="WP_012955691.1">
    <property type="nucleotide sequence ID" value="NC_013790.1"/>
</dbReference>
<dbReference type="GO" id="GO:0009236">
    <property type="term" value="P:cobalamin biosynthetic process"/>
    <property type="evidence" value="ECO:0007669"/>
    <property type="project" value="InterPro"/>
</dbReference>
<protein>
    <submittedName>
        <fullName evidence="4">Cobalamin biosynthesis protein CbiG</fullName>
    </submittedName>
</protein>
<feature type="domain" description="CobE/GbiG C-terminal" evidence="1">
    <location>
        <begin position="212"/>
        <end position="331"/>
    </location>
</feature>
<dbReference type="GeneID" id="8770540"/>